<feature type="compositionally biased region" description="Low complexity" evidence="1">
    <location>
        <begin position="50"/>
        <end position="84"/>
    </location>
</feature>
<evidence type="ECO:0000313" key="2">
    <source>
        <dbReference type="EMBL" id="GAA4402187.1"/>
    </source>
</evidence>
<protein>
    <recommendedName>
        <fullName evidence="4">Subtilisin inhibitor-like</fullName>
    </recommendedName>
</protein>
<sequence length="162" mass="15821">MPAAASPLDTHPATTSDGRPARQRRIGPTVAATLGAGGLALVLTACGGSGSTASAPSPTGTTASVAGTTSSSASASASATPAPGRLCGHARGPEGQLEVRVLTSSAPVKCADLIGAAQAYGPQIAQAKPVTIGKWHCTLGTVPAMLGMCNRGDQAFGLFVKQ</sequence>
<organism evidence="2 3">
    <name type="scientific">Tsukamurella soli</name>
    <dbReference type="NCBI Taxonomy" id="644556"/>
    <lineage>
        <taxon>Bacteria</taxon>
        <taxon>Bacillati</taxon>
        <taxon>Actinomycetota</taxon>
        <taxon>Actinomycetes</taxon>
        <taxon>Mycobacteriales</taxon>
        <taxon>Tsukamurellaceae</taxon>
        <taxon>Tsukamurella</taxon>
    </lineage>
</organism>
<dbReference type="RefSeq" id="WP_344999851.1">
    <property type="nucleotide sequence ID" value="NZ_BAABFR010000094.1"/>
</dbReference>
<evidence type="ECO:0000256" key="1">
    <source>
        <dbReference type="SAM" id="MobiDB-lite"/>
    </source>
</evidence>
<evidence type="ECO:0000313" key="3">
    <source>
        <dbReference type="Proteomes" id="UP001500635"/>
    </source>
</evidence>
<name>A0ABP8K8J9_9ACTN</name>
<feature type="region of interest" description="Disordered" evidence="1">
    <location>
        <begin position="50"/>
        <end position="91"/>
    </location>
</feature>
<reference evidence="3" key="1">
    <citation type="journal article" date="2019" name="Int. J. Syst. Evol. Microbiol.">
        <title>The Global Catalogue of Microorganisms (GCM) 10K type strain sequencing project: providing services to taxonomists for standard genome sequencing and annotation.</title>
        <authorList>
            <consortium name="The Broad Institute Genomics Platform"/>
            <consortium name="The Broad Institute Genome Sequencing Center for Infectious Disease"/>
            <person name="Wu L."/>
            <person name="Ma J."/>
        </authorList>
    </citation>
    <scope>NUCLEOTIDE SEQUENCE [LARGE SCALE GENOMIC DNA]</scope>
    <source>
        <strain evidence="3">JCM 17688</strain>
    </source>
</reference>
<dbReference type="Proteomes" id="UP001500635">
    <property type="component" value="Unassembled WGS sequence"/>
</dbReference>
<proteinExistence type="predicted"/>
<dbReference type="EMBL" id="BAABFR010000094">
    <property type="protein sequence ID" value="GAA4402187.1"/>
    <property type="molecule type" value="Genomic_DNA"/>
</dbReference>
<accession>A0ABP8K8J9</accession>
<evidence type="ECO:0008006" key="4">
    <source>
        <dbReference type="Google" id="ProtNLM"/>
    </source>
</evidence>
<comment type="caution">
    <text evidence="2">The sequence shown here is derived from an EMBL/GenBank/DDBJ whole genome shotgun (WGS) entry which is preliminary data.</text>
</comment>
<keyword evidence="3" id="KW-1185">Reference proteome</keyword>
<feature type="region of interest" description="Disordered" evidence="1">
    <location>
        <begin position="1"/>
        <end position="23"/>
    </location>
</feature>
<gene>
    <name evidence="2" type="ORF">GCM10023147_42500</name>
</gene>